<protein>
    <submittedName>
        <fullName evidence="1">Uncharacterized protein</fullName>
    </submittedName>
</protein>
<sequence>MRGFRMDLETTTRKFGDLVERAANVLRALAAQSPLQRGGAGALFGDGKA</sequence>
<dbReference type="AlphaFoldDB" id="N6WE78"/>
<evidence type="ECO:0000313" key="1">
    <source>
        <dbReference type="EMBL" id="ENO18554.1"/>
    </source>
</evidence>
<dbReference type="HOGENOM" id="CLU_3131272_0_0_11"/>
<dbReference type="Proteomes" id="UP000013015">
    <property type="component" value="Unassembled WGS sequence"/>
</dbReference>
<dbReference type="STRING" id="888050.HMPREF9004_0603"/>
<name>N6WE78_9ACTO</name>
<reference evidence="1 2" key="1">
    <citation type="submission" date="2013-03" db="EMBL/GenBank/DDBJ databases">
        <title>Reference genome for the Human Microbiome Project.</title>
        <authorList>
            <person name="Aqrawi P."/>
            <person name="Ayvaz T."/>
            <person name="Bess C."/>
            <person name="Blankenburg K."/>
            <person name="Coyle M."/>
            <person name="Deng J."/>
            <person name="Forbes L."/>
            <person name="Fowler G."/>
            <person name="Francisco L."/>
            <person name="Fu Q."/>
            <person name="Gibbs R."/>
            <person name="Gross S."/>
            <person name="Gubbala S."/>
            <person name="Hale W."/>
            <person name="Hemphill L."/>
            <person name="Highlander S."/>
            <person name="Hirani K."/>
            <person name="Jackson L."/>
            <person name="Jakkamsetti A."/>
            <person name="Javaid M."/>
            <person name="Jayaseelan J.C."/>
            <person name="Jiang H."/>
            <person name="Joshi V."/>
            <person name="Korchina V."/>
            <person name="Kovar C."/>
            <person name="Lara F."/>
            <person name="Lee S."/>
            <person name="Liu Y."/>
            <person name="Mata R."/>
            <person name="Mathew T."/>
            <person name="Munidasa M."/>
            <person name="Muzny D."/>
            <person name="Nazareth L."/>
            <person name="Ngo R."/>
            <person name="Nguyen L."/>
            <person name="Nguyen N."/>
            <person name="Okwuonu G."/>
            <person name="Ongeri F."/>
            <person name="Palculict T."/>
            <person name="Patil S."/>
            <person name="Petrosino J."/>
            <person name="Pham C."/>
            <person name="Pham P."/>
            <person name="Pu L.-L."/>
            <person name="Qin X."/>
            <person name="Qu J."/>
            <person name="Reid J."/>
            <person name="Ross M."/>
            <person name="Ruth R."/>
            <person name="Saada N."/>
            <person name="San Lucas F."/>
            <person name="Santibanez J."/>
            <person name="Shang Y."/>
            <person name="Simmons D."/>
            <person name="Song X.-Z."/>
            <person name="Tang L.-Y."/>
            <person name="Thornton R."/>
            <person name="Warren J."/>
            <person name="Weissenberger G."/>
            <person name="Wilczek-Boney K."/>
            <person name="Worley K."/>
            <person name="Youmans B."/>
            <person name="Zhang J."/>
            <person name="Zhang L."/>
            <person name="Zhao Z."/>
            <person name="Zhou C."/>
            <person name="Zhu D."/>
            <person name="Zhu Y."/>
        </authorList>
    </citation>
    <scope>NUCLEOTIDE SEQUENCE [LARGE SCALE GENOMIC DNA]</scope>
    <source>
        <strain evidence="1 2">F0333</strain>
    </source>
</reference>
<accession>N6WE78</accession>
<proteinExistence type="predicted"/>
<keyword evidence="2" id="KW-1185">Reference proteome</keyword>
<gene>
    <name evidence="1" type="ORF">HMPREF9004_0603</name>
</gene>
<evidence type="ECO:0000313" key="2">
    <source>
        <dbReference type="Proteomes" id="UP000013015"/>
    </source>
</evidence>
<dbReference type="PATRIC" id="fig|888050.3.peg.577"/>
<organism evidence="1 2">
    <name type="scientific">Schaalia cardiffensis F0333</name>
    <dbReference type="NCBI Taxonomy" id="888050"/>
    <lineage>
        <taxon>Bacteria</taxon>
        <taxon>Bacillati</taxon>
        <taxon>Actinomycetota</taxon>
        <taxon>Actinomycetes</taxon>
        <taxon>Actinomycetales</taxon>
        <taxon>Actinomycetaceae</taxon>
        <taxon>Schaalia</taxon>
    </lineage>
</organism>
<comment type="caution">
    <text evidence="1">The sequence shown here is derived from an EMBL/GenBank/DDBJ whole genome shotgun (WGS) entry which is preliminary data.</text>
</comment>
<dbReference type="EMBL" id="AQHZ01000010">
    <property type="protein sequence ID" value="ENO18554.1"/>
    <property type="molecule type" value="Genomic_DNA"/>
</dbReference>